<dbReference type="PANTHER" id="PTHR11525:SF0">
    <property type="entry name" value="FARNESYL PYROPHOSPHATE SYNTHASE"/>
    <property type="match status" value="1"/>
</dbReference>
<keyword evidence="7" id="KW-0460">Magnesium</keyword>
<protein>
    <submittedName>
        <fullName evidence="13">Polyprenyl synthetase</fullName>
    </submittedName>
</protein>
<evidence type="ECO:0000256" key="10">
    <source>
        <dbReference type="ARBA" id="ARBA00023166"/>
    </source>
</evidence>
<evidence type="ECO:0000256" key="4">
    <source>
        <dbReference type="ARBA" id="ARBA00022679"/>
    </source>
</evidence>
<dbReference type="InterPro" id="IPR008949">
    <property type="entry name" value="Isoprenoid_synthase_dom_sf"/>
</dbReference>
<comment type="similarity">
    <text evidence="2">Belongs to the FPP/GGPP synthase family.</text>
</comment>
<accession>A0A2P5C9A5</accession>
<evidence type="ECO:0000313" key="14">
    <source>
        <dbReference type="Proteomes" id="UP000237105"/>
    </source>
</evidence>
<dbReference type="AlphaFoldDB" id="A0A2P5C9A5"/>
<dbReference type="GO" id="GO:0005737">
    <property type="term" value="C:cytoplasm"/>
    <property type="evidence" value="ECO:0007669"/>
    <property type="project" value="TreeGrafter"/>
</dbReference>
<dbReference type="OrthoDB" id="10257492at2759"/>
<keyword evidence="10" id="KW-1207">Sterol metabolism</keyword>
<dbReference type="GO" id="GO:0046872">
    <property type="term" value="F:metal ion binding"/>
    <property type="evidence" value="ECO:0007669"/>
    <property type="project" value="UniProtKB-KW"/>
</dbReference>
<comment type="cofactor">
    <cofactor evidence="1">
        <name>Mg(2+)</name>
        <dbReference type="ChEBI" id="CHEBI:18420"/>
    </cofactor>
</comment>
<dbReference type="GO" id="GO:0045337">
    <property type="term" value="P:farnesyl diphosphate biosynthetic process"/>
    <property type="evidence" value="ECO:0007669"/>
    <property type="project" value="TreeGrafter"/>
</dbReference>
<dbReference type="PANTHER" id="PTHR11525">
    <property type="entry name" value="FARNESYL-PYROPHOSPHATE SYNTHETASE"/>
    <property type="match status" value="1"/>
</dbReference>
<dbReference type="Proteomes" id="UP000237105">
    <property type="component" value="Unassembled WGS sequence"/>
</dbReference>
<dbReference type="GO" id="GO:0006695">
    <property type="term" value="P:cholesterol biosynthetic process"/>
    <property type="evidence" value="ECO:0007669"/>
    <property type="project" value="UniProtKB-KW"/>
</dbReference>
<evidence type="ECO:0000256" key="7">
    <source>
        <dbReference type="ARBA" id="ARBA00022842"/>
    </source>
</evidence>
<dbReference type="Pfam" id="PF00348">
    <property type="entry name" value="polyprenyl_synt"/>
    <property type="match status" value="1"/>
</dbReference>
<evidence type="ECO:0000256" key="1">
    <source>
        <dbReference type="ARBA" id="ARBA00001946"/>
    </source>
</evidence>
<gene>
    <name evidence="13" type="ORF">PanWU01x14_171980</name>
</gene>
<evidence type="ECO:0000313" key="13">
    <source>
        <dbReference type="EMBL" id="PON57650.1"/>
    </source>
</evidence>
<keyword evidence="14" id="KW-1185">Reference proteome</keyword>
<organism evidence="13 14">
    <name type="scientific">Parasponia andersonii</name>
    <name type="common">Sponia andersonii</name>
    <dbReference type="NCBI Taxonomy" id="3476"/>
    <lineage>
        <taxon>Eukaryota</taxon>
        <taxon>Viridiplantae</taxon>
        <taxon>Streptophyta</taxon>
        <taxon>Embryophyta</taxon>
        <taxon>Tracheophyta</taxon>
        <taxon>Spermatophyta</taxon>
        <taxon>Magnoliopsida</taxon>
        <taxon>eudicotyledons</taxon>
        <taxon>Gunneridae</taxon>
        <taxon>Pentapetalae</taxon>
        <taxon>rosids</taxon>
        <taxon>fabids</taxon>
        <taxon>Rosales</taxon>
        <taxon>Cannabaceae</taxon>
        <taxon>Parasponia</taxon>
    </lineage>
</organism>
<proteinExistence type="inferred from homology"/>
<dbReference type="InterPro" id="IPR039702">
    <property type="entry name" value="FPS1-like"/>
</dbReference>
<dbReference type="GO" id="GO:0004337">
    <property type="term" value="F:(2E,6E)-farnesyl diphosphate synthase activity"/>
    <property type="evidence" value="ECO:0007669"/>
    <property type="project" value="TreeGrafter"/>
</dbReference>
<keyword evidence="8" id="KW-0752">Steroid biosynthesis</keyword>
<comment type="caution">
    <text evidence="13">The sequence shown here is derived from an EMBL/GenBank/DDBJ whole genome shotgun (WGS) entry which is preliminary data.</text>
</comment>
<keyword evidence="8" id="KW-0444">Lipid biosynthesis</keyword>
<keyword evidence="11" id="KW-0753">Steroid metabolism</keyword>
<keyword evidence="8" id="KW-0443">Lipid metabolism</keyword>
<sequence length="180" mass="20932">MKVGMIAANDEVVLGTHISRILKNHFRDKPYYVDLVDLFNEVEFQTLSEQMIDLISGIEGEKDLSKFTFSLHRRIVQYKTSYYSFYLSVACALLMSGEYLDNHLDVKNILVEMGIYYQVQYGSDVEDFKCSWLVIKGYELGNEEQRKLLKENYGKTDPKKFAKVKNLYGELDLQVCTPHN</sequence>
<evidence type="ECO:0000256" key="12">
    <source>
        <dbReference type="ARBA" id="ARBA00046091"/>
    </source>
</evidence>
<dbReference type="EMBL" id="JXTB01000157">
    <property type="protein sequence ID" value="PON57650.1"/>
    <property type="molecule type" value="Genomic_DNA"/>
</dbReference>
<evidence type="ECO:0000256" key="11">
    <source>
        <dbReference type="ARBA" id="ARBA00023221"/>
    </source>
</evidence>
<evidence type="ECO:0000256" key="9">
    <source>
        <dbReference type="ARBA" id="ARBA00023011"/>
    </source>
</evidence>
<evidence type="ECO:0000256" key="2">
    <source>
        <dbReference type="ARBA" id="ARBA00006706"/>
    </source>
</evidence>
<dbReference type="GO" id="GO:0004161">
    <property type="term" value="F:dimethylallyltranstransferase activity"/>
    <property type="evidence" value="ECO:0007669"/>
    <property type="project" value="TreeGrafter"/>
</dbReference>
<name>A0A2P5C9A5_PARAD</name>
<keyword evidence="5" id="KW-0479">Metal-binding</keyword>
<keyword evidence="4" id="KW-0808">Transferase</keyword>
<keyword evidence="3" id="KW-0153">Cholesterol metabolism</keyword>
<dbReference type="Gene3D" id="1.10.600.10">
    <property type="entry name" value="Farnesyl Diphosphate Synthase"/>
    <property type="match status" value="1"/>
</dbReference>
<evidence type="ECO:0000256" key="6">
    <source>
        <dbReference type="ARBA" id="ARBA00022778"/>
    </source>
</evidence>
<dbReference type="SUPFAM" id="SSF48576">
    <property type="entry name" value="Terpenoid synthases"/>
    <property type="match status" value="1"/>
</dbReference>
<evidence type="ECO:0000256" key="5">
    <source>
        <dbReference type="ARBA" id="ARBA00022723"/>
    </source>
</evidence>
<dbReference type="STRING" id="3476.A0A2P5C9A5"/>
<comment type="function">
    <text evidence="12">Catalyzes the sequential condensation of isopentenyl pyrophosphate with the allylic pyrophosphates, dimethylallyl pyrophosphate, and then with the resultant geranylpyrophosphate to the ultimate product farnesyl pyrophosphate.</text>
</comment>
<reference evidence="14" key="1">
    <citation type="submission" date="2016-06" db="EMBL/GenBank/DDBJ databases">
        <title>Parallel loss of symbiosis genes in relatives of nitrogen-fixing non-legume Parasponia.</title>
        <authorList>
            <person name="Van Velzen R."/>
            <person name="Holmer R."/>
            <person name="Bu F."/>
            <person name="Rutten L."/>
            <person name="Van Zeijl A."/>
            <person name="Liu W."/>
            <person name="Santuari L."/>
            <person name="Cao Q."/>
            <person name="Sharma T."/>
            <person name="Shen D."/>
            <person name="Roswanjaya Y."/>
            <person name="Wardhani T."/>
            <person name="Kalhor M.S."/>
            <person name="Jansen J."/>
            <person name="Van den Hoogen J."/>
            <person name="Gungor B."/>
            <person name="Hartog M."/>
            <person name="Hontelez J."/>
            <person name="Verver J."/>
            <person name="Yang W.-C."/>
            <person name="Schijlen E."/>
            <person name="Repin R."/>
            <person name="Schilthuizen M."/>
            <person name="Schranz E."/>
            <person name="Heidstra R."/>
            <person name="Miyata K."/>
            <person name="Fedorova E."/>
            <person name="Kohlen W."/>
            <person name="Bisseling T."/>
            <person name="Smit S."/>
            <person name="Geurts R."/>
        </authorList>
    </citation>
    <scope>NUCLEOTIDE SEQUENCE [LARGE SCALE GENOMIC DNA]</scope>
    <source>
        <strain evidence="14">cv. WU1-14</strain>
    </source>
</reference>
<keyword evidence="6" id="KW-0152">Cholesterol biosynthesis</keyword>
<dbReference type="InterPro" id="IPR000092">
    <property type="entry name" value="Polyprenyl_synt"/>
</dbReference>
<evidence type="ECO:0000256" key="3">
    <source>
        <dbReference type="ARBA" id="ARBA00022548"/>
    </source>
</evidence>
<keyword evidence="9" id="KW-0756">Sterol biosynthesis</keyword>
<evidence type="ECO:0000256" key="8">
    <source>
        <dbReference type="ARBA" id="ARBA00022955"/>
    </source>
</evidence>